<keyword evidence="1" id="KW-0472">Membrane</keyword>
<evidence type="ECO:0000256" key="1">
    <source>
        <dbReference type="SAM" id="Phobius"/>
    </source>
</evidence>
<organism evidence="2 3">
    <name type="scientific">Trichinella britovi</name>
    <name type="common">Parasitic roundworm</name>
    <dbReference type="NCBI Taxonomy" id="45882"/>
    <lineage>
        <taxon>Eukaryota</taxon>
        <taxon>Metazoa</taxon>
        <taxon>Ecdysozoa</taxon>
        <taxon>Nematoda</taxon>
        <taxon>Enoplea</taxon>
        <taxon>Dorylaimia</taxon>
        <taxon>Trichinellida</taxon>
        <taxon>Trichinellidae</taxon>
        <taxon>Trichinella</taxon>
    </lineage>
</organism>
<dbReference type="OrthoDB" id="5916016at2759"/>
<keyword evidence="1" id="KW-0812">Transmembrane</keyword>
<evidence type="ECO:0000313" key="3">
    <source>
        <dbReference type="Proteomes" id="UP000054653"/>
    </source>
</evidence>
<protein>
    <submittedName>
        <fullName evidence="2">Uncharacterized protein</fullName>
    </submittedName>
</protein>
<name>A0A0V1D3M3_TRIBR</name>
<gene>
    <name evidence="2" type="ORF">T03_17565</name>
</gene>
<proteinExistence type="predicted"/>
<feature type="non-terminal residue" evidence="2">
    <location>
        <position position="319"/>
    </location>
</feature>
<accession>A0A0V1D3M3</accession>
<keyword evidence="1" id="KW-1133">Transmembrane helix</keyword>
<sequence length="319" mass="36879">LTFGSLTVLSTSNKISFTMHFSAPLTIVLLALLIEVHDADALFGRYKPWLLQCIFQNLHIFLFTIFIVCNWLANFSEKAKRVTKRNEHKWEACFDFLYSVKCGQEECKEFKEKVDAFSKNQRNSPEFADAFKNFDQCSEECFDRILKEKNLEEYHEQLNRLQIEGSTCNKNSQLFMAALKRKYGVKIKWICDAENGYALKGSLYTGRNSEERQIGLASTNKRLYGLLFYIIFHCATSLEHGLTSIGIVFAHHRDVLACLLKVAQRDPYSILAVYEHNKRITMITYVPRKNSNVLLLTSCHTKLKVDNQQGDKKPNIMND</sequence>
<dbReference type="AlphaFoldDB" id="A0A0V1D3M3"/>
<dbReference type="Proteomes" id="UP000054653">
    <property type="component" value="Unassembled WGS sequence"/>
</dbReference>
<dbReference type="EMBL" id="JYDI01000046">
    <property type="protein sequence ID" value="KRY56138.1"/>
    <property type="molecule type" value="Genomic_DNA"/>
</dbReference>
<feature type="non-terminal residue" evidence="2">
    <location>
        <position position="1"/>
    </location>
</feature>
<feature type="transmembrane region" description="Helical" evidence="1">
    <location>
        <begin position="15"/>
        <end position="34"/>
    </location>
</feature>
<comment type="caution">
    <text evidence="2">The sequence shown here is derived from an EMBL/GenBank/DDBJ whole genome shotgun (WGS) entry which is preliminary data.</text>
</comment>
<keyword evidence="3" id="KW-1185">Reference proteome</keyword>
<evidence type="ECO:0000313" key="2">
    <source>
        <dbReference type="EMBL" id="KRY56138.1"/>
    </source>
</evidence>
<reference evidence="2 3" key="1">
    <citation type="submission" date="2015-01" db="EMBL/GenBank/DDBJ databases">
        <title>Evolution of Trichinella species and genotypes.</title>
        <authorList>
            <person name="Korhonen P.K."/>
            <person name="Edoardo P."/>
            <person name="Giuseppe L.R."/>
            <person name="Gasser R.B."/>
        </authorList>
    </citation>
    <scope>NUCLEOTIDE SEQUENCE [LARGE SCALE GENOMIC DNA]</scope>
    <source>
        <strain evidence="2">ISS120</strain>
    </source>
</reference>
<feature type="transmembrane region" description="Helical" evidence="1">
    <location>
        <begin position="54"/>
        <end position="75"/>
    </location>
</feature>